<evidence type="ECO:0000313" key="4">
    <source>
        <dbReference type="Proteomes" id="UP000542210"/>
    </source>
</evidence>
<dbReference type="InterPro" id="IPR021994">
    <property type="entry name" value="DUF3592"/>
</dbReference>
<proteinExistence type="predicted"/>
<evidence type="ECO:0000256" key="1">
    <source>
        <dbReference type="SAM" id="Phobius"/>
    </source>
</evidence>
<protein>
    <recommendedName>
        <fullName evidence="2">DUF3592 domain-containing protein</fullName>
    </recommendedName>
</protein>
<sequence length="137" mass="14337">MSPTALMVLGFGLVALIFGGVGTALLMSARDFRRIAHRVPGHVVRLRASDGGDGTVYYPTVGFTTLHGRYVEAETRIGSNPPAAPVGGRVTVLYDPERPTRVRLEGFWAGGNVIGVVFAVIGVVFLVVSAAVAAFGP</sequence>
<evidence type="ECO:0000313" key="3">
    <source>
        <dbReference type="EMBL" id="MBB4704034.1"/>
    </source>
</evidence>
<keyword evidence="1" id="KW-1133">Transmembrane helix</keyword>
<feature type="transmembrane region" description="Helical" evidence="1">
    <location>
        <begin position="107"/>
        <end position="135"/>
    </location>
</feature>
<gene>
    <name evidence="3" type="ORF">BJ982_005578</name>
</gene>
<keyword evidence="4" id="KW-1185">Reference proteome</keyword>
<keyword evidence="1" id="KW-0812">Transmembrane</keyword>
<evidence type="ECO:0000259" key="2">
    <source>
        <dbReference type="Pfam" id="PF12158"/>
    </source>
</evidence>
<feature type="domain" description="DUF3592" evidence="2">
    <location>
        <begin position="39"/>
        <end position="107"/>
    </location>
</feature>
<reference evidence="3 4" key="1">
    <citation type="submission" date="2020-08" db="EMBL/GenBank/DDBJ databases">
        <title>Sequencing the genomes of 1000 actinobacteria strains.</title>
        <authorList>
            <person name="Klenk H.-P."/>
        </authorList>
    </citation>
    <scope>NUCLEOTIDE SEQUENCE [LARGE SCALE GENOMIC DNA]</scope>
    <source>
        <strain evidence="3 4">DSM 45784</strain>
    </source>
</reference>
<dbReference type="Proteomes" id="UP000542210">
    <property type="component" value="Unassembled WGS sequence"/>
</dbReference>
<organism evidence="3 4">
    <name type="scientific">Sphaerisporangium siamense</name>
    <dbReference type="NCBI Taxonomy" id="795645"/>
    <lineage>
        <taxon>Bacteria</taxon>
        <taxon>Bacillati</taxon>
        <taxon>Actinomycetota</taxon>
        <taxon>Actinomycetes</taxon>
        <taxon>Streptosporangiales</taxon>
        <taxon>Streptosporangiaceae</taxon>
        <taxon>Sphaerisporangium</taxon>
    </lineage>
</organism>
<dbReference type="AlphaFoldDB" id="A0A7W7GD02"/>
<accession>A0A7W7GD02</accession>
<dbReference type="EMBL" id="JACHND010000001">
    <property type="protein sequence ID" value="MBB4704034.1"/>
    <property type="molecule type" value="Genomic_DNA"/>
</dbReference>
<keyword evidence="1" id="KW-0472">Membrane</keyword>
<feature type="transmembrane region" description="Helical" evidence="1">
    <location>
        <begin position="6"/>
        <end position="28"/>
    </location>
</feature>
<dbReference type="RefSeq" id="WP_184884834.1">
    <property type="nucleotide sequence ID" value="NZ_BOOV01000002.1"/>
</dbReference>
<dbReference type="Pfam" id="PF12158">
    <property type="entry name" value="DUF3592"/>
    <property type="match status" value="1"/>
</dbReference>
<name>A0A7W7GD02_9ACTN</name>
<comment type="caution">
    <text evidence="3">The sequence shown here is derived from an EMBL/GenBank/DDBJ whole genome shotgun (WGS) entry which is preliminary data.</text>
</comment>